<feature type="domain" description="HTH marR-type" evidence="1">
    <location>
        <begin position="16"/>
        <end position="147"/>
    </location>
</feature>
<dbReference type="OrthoDB" id="763883at2"/>
<evidence type="ECO:0000313" key="3">
    <source>
        <dbReference type="Proteomes" id="UP000293952"/>
    </source>
</evidence>
<comment type="caution">
    <text evidence="2">The sequence shown here is derived from an EMBL/GenBank/DDBJ whole genome shotgun (WGS) entry which is preliminary data.</text>
</comment>
<sequence length="148" mass="17489">MKKIEEIITANFKDEHHKAIINIRYTSNYIGVYYNNQLEAFDLTLAQFNILRILRGAKTELSIKTVKNRMVEKSPNTTRLIDKLIIKDFVKRARSNEDRRIVNIEITDLGLETLSQLDVQFEDNYFDKNLTEVEVNTLNHLLNKFREQ</sequence>
<protein>
    <submittedName>
        <fullName evidence="2">MarR family transcriptional regulator</fullName>
    </submittedName>
</protein>
<dbReference type="Gene3D" id="1.10.10.10">
    <property type="entry name" value="Winged helix-like DNA-binding domain superfamily/Winged helix DNA-binding domain"/>
    <property type="match status" value="1"/>
</dbReference>
<dbReference type="GO" id="GO:0006950">
    <property type="term" value="P:response to stress"/>
    <property type="evidence" value="ECO:0007669"/>
    <property type="project" value="TreeGrafter"/>
</dbReference>
<organism evidence="2 3">
    <name type="scientific">Brumimicrobium glaciale</name>
    <dbReference type="NCBI Taxonomy" id="200475"/>
    <lineage>
        <taxon>Bacteria</taxon>
        <taxon>Pseudomonadati</taxon>
        <taxon>Bacteroidota</taxon>
        <taxon>Flavobacteriia</taxon>
        <taxon>Flavobacteriales</taxon>
        <taxon>Crocinitomicaceae</taxon>
        <taxon>Brumimicrobium</taxon>
    </lineage>
</organism>
<dbReference type="AlphaFoldDB" id="A0A4Q4KMG9"/>
<reference evidence="2 3" key="1">
    <citation type="submission" date="2019-02" db="EMBL/GenBank/DDBJ databases">
        <title>Genome sequence of the sea-ice species Brumimicrobium glaciale.</title>
        <authorList>
            <person name="Bowman J.P."/>
        </authorList>
    </citation>
    <scope>NUCLEOTIDE SEQUENCE [LARGE SCALE GENOMIC DNA]</scope>
    <source>
        <strain evidence="2 3">IC156</strain>
    </source>
</reference>
<dbReference type="PANTHER" id="PTHR33164">
    <property type="entry name" value="TRANSCRIPTIONAL REGULATOR, MARR FAMILY"/>
    <property type="match status" value="1"/>
</dbReference>
<dbReference type="EMBL" id="SETE01000002">
    <property type="protein sequence ID" value="RYM34603.1"/>
    <property type="molecule type" value="Genomic_DNA"/>
</dbReference>
<dbReference type="InterPro" id="IPR036390">
    <property type="entry name" value="WH_DNA-bd_sf"/>
</dbReference>
<name>A0A4Q4KMG9_9FLAO</name>
<keyword evidence="3" id="KW-1185">Reference proteome</keyword>
<dbReference type="Proteomes" id="UP000293952">
    <property type="component" value="Unassembled WGS sequence"/>
</dbReference>
<evidence type="ECO:0000313" key="2">
    <source>
        <dbReference type="EMBL" id="RYM34603.1"/>
    </source>
</evidence>
<gene>
    <name evidence="2" type="ORF">ERX46_04310</name>
</gene>
<dbReference type="InterPro" id="IPR000835">
    <property type="entry name" value="HTH_MarR-typ"/>
</dbReference>
<dbReference type="SMART" id="SM00347">
    <property type="entry name" value="HTH_MARR"/>
    <property type="match status" value="1"/>
</dbReference>
<dbReference type="GO" id="GO:0003700">
    <property type="term" value="F:DNA-binding transcription factor activity"/>
    <property type="evidence" value="ECO:0007669"/>
    <property type="project" value="InterPro"/>
</dbReference>
<dbReference type="SUPFAM" id="SSF46785">
    <property type="entry name" value="Winged helix' DNA-binding domain"/>
    <property type="match status" value="1"/>
</dbReference>
<accession>A0A4Q4KMG9</accession>
<dbReference type="InterPro" id="IPR039422">
    <property type="entry name" value="MarR/SlyA-like"/>
</dbReference>
<dbReference type="PANTHER" id="PTHR33164:SF101">
    <property type="entry name" value="TRANSCRIPTIONAL REPRESSOR MPRA"/>
    <property type="match status" value="1"/>
</dbReference>
<dbReference type="RefSeq" id="WP_130092612.1">
    <property type="nucleotide sequence ID" value="NZ_SETE01000002.1"/>
</dbReference>
<dbReference type="Pfam" id="PF01047">
    <property type="entry name" value="MarR"/>
    <property type="match status" value="1"/>
</dbReference>
<dbReference type="InterPro" id="IPR036388">
    <property type="entry name" value="WH-like_DNA-bd_sf"/>
</dbReference>
<dbReference type="PROSITE" id="PS50995">
    <property type="entry name" value="HTH_MARR_2"/>
    <property type="match status" value="1"/>
</dbReference>
<evidence type="ECO:0000259" key="1">
    <source>
        <dbReference type="PROSITE" id="PS50995"/>
    </source>
</evidence>
<proteinExistence type="predicted"/>